<dbReference type="InterPro" id="IPR019734">
    <property type="entry name" value="TPR_rpt"/>
</dbReference>
<organism evidence="2 3">
    <name type="scientific">Helicobacter aurati</name>
    <dbReference type="NCBI Taxonomy" id="137778"/>
    <lineage>
        <taxon>Bacteria</taxon>
        <taxon>Pseudomonadati</taxon>
        <taxon>Campylobacterota</taxon>
        <taxon>Epsilonproteobacteria</taxon>
        <taxon>Campylobacterales</taxon>
        <taxon>Helicobacteraceae</taxon>
        <taxon>Helicobacter</taxon>
    </lineage>
</organism>
<dbReference type="EMBL" id="NXLW01000003">
    <property type="protein sequence ID" value="RDU73191.1"/>
    <property type="molecule type" value="Genomic_DNA"/>
</dbReference>
<dbReference type="InterPro" id="IPR011990">
    <property type="entry name" value="TPR-like_helical_dom_sf"/>
</dbReference>
<dbReference type="OrthoDB" id="5337154at2"/>
<accession>A0A3D8J8L0</accession>
<dbReference type="RefSeq" id="WP_104762753.1">
    <property type="nucleotide sequence ID" value="NZ_FZPM01000006.1"/>
</dbReference>
<dbReference type="Gene3D" id="1.25.40.10">
    <property type="entry name" value="Tetratricopeptide repeat domain"/>
    <property type="match status" value="3"/>
</dbReference>
<proteinExistence type="predicted"/>
<sequence>MFLYIFLIATANGLEMKLNYGKQNQETFAILNLRNTHPFSCEQSFNVNGIAKFILCKIEGIPQSGFNPTKSSMISFSYEMQDISDPDNPNEPPKRYMVIKITPNNNAKLQLFSVFSDLKNEKPIPVTRKSLSKSYQIVAYHNKLPFLNPEENKESRDSINFPVAIPQTSTPTISELDINRKPLHYTAGKDLEAFLEIKQHIRDREYDQALTKISQTLASYPDSLFAKDLLYYAIVALDKSRNEKADNLIIEKATQWAKVYASDDNAPEVMYILGKAHIHENRLKDALYYFNRIAEEYEHSRYAPLAKMQIANTLKSKSDLRRAPLIYREAYQQAKDLESASQIAISWARFNLRNEDFDNADELFRKVYKVFPAYFLIDKQQTQEILNELEEDQRYSIAADIAGYLSGYVPVESEQHANLLMKASEFAMRAGDFDKSHKFNQDFLYYHPNHSLAEAIRARDDSLLFDISGNYSEKMARYEHIIANYPNTENAKKALSLKAQLLLDNKEYANVIAMRNLLPQDSPILQHAIDKQVEIYIRENNCNGIAGVLSNANKVSLTVKESLDVFECLYNQNNYEKANELFSQLHKHIQDGDSQLKWLYLQANTLFALGQDKLAVKAARDVIDLAFAMGKKQYYDIAFKMFNALFNDDSTRAQAIQLSSEIDSWFPQDSRLLPVHFALLNEAQHNNDPLAIKHETNTLMKLQNSLKQYPYSPYINFIYINGLIEDNKYETALQQLESLKQFQLNLDDKQQRFYKIANIYYTLKQMDKSKEALNACIALDSTTTWGTLCNNAMDLHNNNFE</sequence>
<evidence type="ECO:0000313" key="2">
    <source>
        <dbReference type="EMBL" id="RDU73191.1"/>
    </source>
</evidence>
<dbReference type="AlphaFoldDB" id="A0A3D8J8L0"/>
<dbReference type="Proteomes" id="UP000256424">
    <property type="component" value="Unassembled WGS sequence"/>
</dbReference>
<evidence type="ECO:0000313" key="3">
    <source>
        <dbReference type="Proteomes" id="UP000256424"/>
    </source>
</evidence>
<dbReference type="Pfam" id="PF24323">
    <property type="entry name" value="DUF7494"/>
    <property type="match status" value="1"/>
</dbReference>
<dbReference type="SMART" id="SM00028">
    <property type="entry name" value="TPR"/>
    <property type="match status" value="3"/>
</dbReference>
<keyword evidence="3" id="KW-1185">Reference proteome</keyword>
<feature type="domain" description="DUF7494" evidence="1">
    <location>
        <begin position="14"/>
        <end position="143"/>
    </location>
</feature>
<evidence type="ECO:0000259" key="1">
    <source>
        <dbReference type="Pfam" id="PF24323"/>
    </source>
</evidence>
<reference evidence="2 3" key="1">
    <citation type="submission" date="2018-04" db="EMBL/GenBank/DDBJ databases">
        <title>Novel Campyloabacter and Helicobacter Species and Strains.</title>
        <authorList>
            <person name="Mannion A.J."/>
            <person name="Shen Z."/>
            <person name="Fox J.G."/>
        </authorList>
    </citation>
    <scope>NUCLEOTIDE SEQUENCE [LARGE SCALE GENOMIC DNA]</scope>
    <source>
        <strain evidence="2 3">MIT 97-5075</strain>
    </source>
</reference>
<protein>
    <recommendedName>
        <fullName evidence="1">DUF7494 domain-containing protein</fullName>
    </recommendedName>
</protein>
<dbReference type="SUPFAM" id="SSF48452">
    <property type="entry name" value="TPR-like"/>
    <property type="match status" value="3"/>
</dbReference>
<comment type="caution">
    <text evidence="2">The sequence shown here is derived from an EMBL/GenBank/DDBJ whole genome shotgun (WGS) entry which is preliminary data.</text>
</comment>
<dbReference type="InterPro" id="IPR055917">
    <property type="entry name" value="DUF7494"/>
</dbReference>
<name>A0A3D8J8L0_9HELI</name>
<gene>
    <name evidence="2" type="ORF">CQA66_02525</name>
</gene>